<evidence type="ECO:0000313" key="3">
    <source>
        <dbReference type="Proteomes" id="UP000244855"/>
    </source>
</evidence>
<evidence type="ECO:0000256" key="1">
    <source>
        <dbReference type="SAM" id="Phobius"/>
    </source>
</evidence>
<protein>
    <submittedName>
        <fullName evidence="2">Uncharacterized protein</fullName>
    </submittedName>
</protein>
<dbReference type="Proteomes" id="UP000244855">
    <property type="component" value="Unassembled WGS sequence"/>
</dbReference>
<proteinExistence type="predicted"/>
<evidence type="ECO:0000313" key="2">
    <source>
        <dbReference type="EMBL" id="PVI02517.1"/>
    </source>
</evidence>
<keyword evidence="1" id="KW-1133">Transmembrane helix</keyword>
<keyword evidence="1" id="KW-0472">Membrane</keyword>
<sequence length="155" mass="17704">MIFLISYSTSPPSKRSRNPSFTHFLSFFPSFLLLSWWMAYTCAPNSTFLLTTEKGHIDLAMYVLQHTSIRYFTNMHANTQPTTITTIATYQRRIKCSTPFHSTERSFAPRNTRKRARACESIARTQGGGGIDITKDFHTIITQRSGARTRAGRNE</sequence>
<accession>A0A2V1DWH0</accession>
<dbReference type="AlphaFoldDB" id="A0A2V1DWH0"/>
<keyword evidence="1" id="KW-0812">Transmembrane</keyword>
<feature type="transmembrane region" description="Helical" evidence="1">
    <location>
        <begin position="21"/>
        <end position="40"/>
    </location>
</feature>
<name>A0A2V1DWH0_9PLEO</name>
<keyword evidence="3" id="KW-1185">Reference proteome</keyword>
<organism evidence="2 3">
    <name type="scientific">Periconia macrospinosa</name>
    <dbReference type="NCBI Taxonomy" id="97972"/>
    <lineage>
        <taxon>Eukaryota</taxon>
        <taxon>Fungi</taxon>
        <taxon>Dikarya</taxon>
        <taxon>Ascomycota</taxon>
        <taxon>Pezizomycotina</taxon>
        <taxon>Dothideomycetes</taxon>
        <taxon>Pleosporomycetidae</taxon>
        <taxon>Pleosporales</taxon>
        <taxon>Massarineae</taxon>
        <taxon>Periconiaceae</taxon>
        <taxon>Periconia</taxon>
    </lineage>
</organism>
<gene>
    <name evidence="2" type="ORF">DM02DRAFT_304029</name>
</gene>
<reference evidence="2 3" key="1">
    <citation type="journal article" date="2018" name="Sci. Rep.">
        <title>Comparative genomics provides insights into the lifestyle and reveals functional heterogeneity of dark septate endophytic fungi.</title>
        <authorList>
            <person name="Knapp D.G."/>
            <person name="Nemeth J.B."/>
            <person name="Barry K."/>
            <person name="Hainaut M."/>
            <person name="Henrissat B."/>
            <person name="Johnson J."/>
            <person name="Kuo A."/>
            <person name="Lim J.H.P."/>
            <person name="Lipzen A."/>
            <person name="Nolan M."/>
            <person name="Ohm R.A."/>
            <person name="Tamas L."/>
            <person name="Grigoriev I.V."/>
            <person name="Spatafora J.W."/>
            <person name="Nagy L.G."/>
            <person name="Kovacs G.M."/>
        </authorList>
    </citation>
    <scope>NUCLEOTIDE SEQUENCE [LARGE SCALE GENOMIC DNA]</scope>
    <source>
        <strain evidence="2 3">DSE2036</strain>
    </source>
</reference>
<dbReference type="EMBL" id="KZ805342">
    <property type="protein sequence ID" value="PVI02517.1"/>
    <property type="molecule type" value="Genomic_DNA"/>
</dbReference>